<evidence type="ECO:0000313" key="4">
    <source>
        <dbReference type="EMBL" id="CVI64090.1"/>
    </source>
</evidence>
<dbReference type="PANTHER" id="PTHR22604:SF105">
    <property type="entry name" value="TRANS-1,2-DIHYDROBENZENE-1,2-DIOL DEHYDROGENASE"/>
    <property type="match status" value="1"/>
</dbReference>
<dbReference type="InterPro" id="IPR050984">
    <property type="entry name" value="Gfo/Idh/MocA_domain"/>
</dbReference>
<dbReference type="Gene3D" id="3.40.50.720">
    <property type="entry name" value="NAD(P)-binding Rossmann-like Domain"/>
    <property type="match status" value="1"/>
</dbReference>
<dbReference type="InterPro" id="IPR000683">
    <property type="entry name" value="Gfo/Idh/MocA-like_OxRdtase_N"/>
</dbReference>
<comment type="caution">
    <text evidence="4">The sequence shown here is derived from an EMBL/GenBank/DDBJ whole genome shotgun (WGS) entry which is preliminary data.</text>
</comment>
<keyword evidence="2" id="KW-0560">Oxidoreductase</keyword>
<sequence>MPETADIGWGIIGPGWIAQLFAEDLARTTGARCVAVASRDLGRAKAFAERHGIATAYADYAALAADPRVDIVYIATPHSHHHAHARLMLEGGKPVLVEKPFAMNALQAADIIQLARTRGLFVMDAMWTLCNPLFRRLAGVIAAGDIGVPRAFAASIGPMGATRGHRIEDPDLGGSFTLECMVYPMNILAGLAPNLMTGAQVAASALLTERGVDSGSMIQLKNDDGYATMSGGFVLGAKGSGSSGFQLIGDEGWLAVTDNLFNPGQALISARGRELEEISEPSNRERYRWEIEEAGRCLRAGRGESTLVSHDLTLGVMRLLDQAVIQIRGGLLP</sequence>
<gene>
    <name evidence="4" type="ORF">AGR7A_pAt30138</name>
</gene>
<evidence type="ECO:0000259" key="3">
    <source>
        <dbReference type="Pfam" id="PF01408"/>
    </source>
</evidence>
<dbReference type="Gene3D" id="3.30.360.10">
    <property type="entry name" value="Dihydrodipicolinate Reductase, domain 2"/>
    <property type="match status" value="1"/>
</dbReference>
<reference evidence="4" key="1">
    <citation type="submission" date="2016-01" db="EMBL/GenBank/DDBJ databases">
        <authorList>
            <person name="Regsiter A."/>
            <person name="william w."/>
        </authorList>
    </citation>
    <scope>NUCLEOTIDE SEQUENCE</scope>
    <source>
        <strain evidence="4">NCPPB 1641</strain>
    </source>
</reference>
<comment type="similarity">
    <text evidence="1">Belongs to the Gfo/Idh/MocA family.</text>
</comment>
<evidence type="ECO:0000256" key="2">
    <source>
        <dbReference type="ARBA" id="ARBA00023002"/>
    </source>
</evidence>
<organism evidence="4 5">
    <name type="scientific">Agrobacterium deltaense NCPPB 1641</name>
    <dbReference type="NCBI Taxonomy" id="1183425"/>
    <lineage>
        <taxon>Bacteria</taxon>
        <taxon>Pseudomonadati</taxon>
        <taxon>Pseudomonadota</taxon>
        <taxon>Alphaproteobacteria</taxon>
        <taxon>Hyphomicrobiales</taxon>
        <taxon>Rhizobiaceae</taxon>
        <taxon>Rhizobium/Agrobacterium group</taxon>
        <taxon>Agrobacterium</taxon>
    </lineage>
</organism>
<protein>
    <submittedName>
        <fullName evidence="4">Dehydrogenase</fullName>
    </submittedName>
</protein>
<dbReference type="AlphaFoldDB" id="A0A1S7UAY6"/>
<dbReference type="InterPro" id="IPR036291">
    <property type="entry name" value="NAD(P)-bd_dom_sf"/>
</dbReference>
<name>A0A1S7UAY6_9HYPH</name>
<keyword evidence="5" id="KW-1185">Reference proteome</keyword>
<dbReference type="RefSeq" id="WP_080855365.1">
    <property type="nucleotide sequence ID" value="NZ_LT009777.1"/>
</dbReference>
<proteinExistence type="inferred from homology"/>
<dbReference type="SUPFAM" id="SSF51735">
    <property type="entry name" value="NAD(P)-binding Rossmann-fold domains"/>
    <property type="match status" value="1"/>
</dbReference>
<dbReference type="Proteomes" id="UP000192140">
    <property type="component" value="Unassembled WGS sequence"/>
</dbReference>
<feature type="domain" description="Gfo/Idh/MocA-like oxidoreductase N-terminal" evidence="3">
    <location>
        <begin position="8"/>
        <end position="123"/>
    </location>
</feature>
<dbReference type="GO" id="GO:0000166">
    <property type="term" value="F:nucleotide binding"/>
    <property type="evidence" value="ECO:0007669"/>
    <property type="project" value="InterPro"/>
</dbReference>
<dbReference type="Pfam" id="PF01408">
    <property type="entry name" value="GFO_IDH_MocA"/>
    <property type="match status" value="1"/>
</dbReference>
<dbReference type="GO" id="GO:0016491">
    <property type="term" value="F:oxidoreductase activity"/>
    <property type="evidence" value="ECO:0007669"/>
    <property type="project" value="UniProtKB-KW"/>
</dbReference>
<dbReference type="SUPFAM" id="SSF55347">
    <property type="entry name" value="Glyceraldehyde-3-phosphate dehydrogenase-like, C-terminal domain"/>
    <property type="match status" value="1"/>
</dbReference>
<accession>A0A1S7UAY6</accession>
<dbReference type="EMBL" id="FCNP01000050">
    <property type="protein sequence ID" value="CVI64090.1"/>
    <property type="molecule type" value="Genomic_DNA"/>
</dbReference>
<evidence type="ECO:0000256" key="1">
    <source>
        <dbReference type="ARBA" id="ARBA00010928"/>
    </source>
</evidence>
<evidence type="ECO:0000313" key="5">
    <source>
        <dbReference type="Proteomes" id="UP000192140"/>
    </source>
</evidence>
<dbReference type="PANTHER" id="PTHR22604">
    <property type="entry name" value="OXIDOREDUCTASES"/>
    <property type="match status" value="1"/>
</dbReference>